<organism evidence="3 4">
    <name type="scientific">Enterovirga aerilata</name>
    <dbReference type="NCBI Taxonomy" id="2730920"/>
    <lineage>
        <taxon>Bacteria</taxon>
        <taxon>Pseudomonadati</taxon>
        <taxon>Pseudomonadota</taxon>
        <taxon>Alphaproteobacteria</taxon>
        <taxon>Hyphomicrobiales</taxon>
        <taxon>Methylobacteriaceae</taxon>
        <taxon>Enterovirga</taxon>
    </lineage>
</organism>
<gene>
    <name evidence="3" type="ORF">HJG44_06115</name>
</gene>
<reference evidence="3 4" key="1">
    <citation type="submission" date="2020-04" db="EMBL/GenBank/DDBJ databases">
        <title>Enterovirga sp. isolate from soil.</title>
        <authorList>
            <person name="Chea S."/>
            <person name="Kim D.-U."/>
        </authorList>
    </citation>
    <scope>NUCLEOTIDE SEQUENCE [LARGE SCALE GENOMIC DNA]</scope>
    <source>
        <strain evidence="3 4">DB1703</strain>
    </source>
</reference>
<name>A0A849I6D3_9HYPH</name>
<evidence type="ECO:0000313" key="3">
    <source>
        <dbReference type="EMBL" id="NNM71969.1"/>
    </source>
</evidence>
<evidence type="ECO:0000256" key="2">
    <source>
        <dbReference type="SAM" id="Phobius"/>
    </source>
</evidence>
<comment type="caution">
    <text evidence="3">The sequence shown here is derived from an EMBL/GenBank/DDBJ whole genome shotgun (WGS) entry which is preliminary data.</text>
</comment>
<evidence type="ECO:0000313" key="4">
    <source>
        <dbReference type="Proteomes" id="UP000564885"/>
    </source>
</evidence>
<feature type="region of interest" description="Disordered" evidence="1">
    <location>
        <begin position="150"/>
        <end position="185"/>
    </location>
</feature>
<sequence length="1161" mass="122765">MKLLATRNARRTRHDSRWRRVVRRTFYVKLSVAFGLLLVAFAFYLRLVAGPVSLKDYSEQLEAALAGRIGPGWRVELADTAIELQGAMPAVRTTGLDIRNPAGQLVIRAPYAVVSLDPSGLVFGALSPREIELRDLQLVVQVARDGGLSFVPPAEGGSGPPAPAPVGADKRSPEEPKGTASEVGPSSVSRAVASLLDPVLGSASLIAALDRASVANARLIVIGSDGRERAAFGRVNALFQRLGDGLRRMSISLEGPGGAWRLGGEIGESAAGRRAELEASAIPLQDAMLLTGMANFPAIADLKLSGAVSAELAEGRLTRFAGHFESTQGTLAATGQTPIPVDRFAVTAAWDEAARSFHLSDLDVKSGAIEARLAGELRSREDGAWRLSLAGRDATWAGATARDPAFKVAELNAEASFAETGIRIDRIRFTGEELDLALEGAATTSPEGVSLHALIQAKETSVRRLLAFWPGNVNPELRSYLARNLSAGRLGDMQLRTELAPEDLRSAFSGRPISDNGLSLSFTISGASMNVIDGLPPLTGLSFVGAATGNTTTLTSGQGRVEMSDGRRLNFSGGSFRQADEHLATSVAQINFRLDGGADALASFLRSPVFRELGSFDIDPANVKGRADLRVSLPLTVHRIPPLSDLPVSVSGTLADISVERIVGREKLEGAQLAVGYEAGALSIRGEGRLGGAPATFDLRQPKAAPGDVAVHLSLDEAARARRSLPTAPQVSGTVPVKLVVPFGAGAKGPTKVEADLSKVAIEGLLPGWSKPAGRPGRIHFAFGEGEGTELRDLVVESGPVQLRGTVTFATDGVLEKAELGTFKLSSGDDMRASVDRSGQLYKVALKGNVGDARPVLKWLTGSEGGGQKGREPPDLDIEATVNIVTGYNEEALTGVVARIGTRGRDLRALQLRGKFRSAAVDAQLVREAGQPQLVVRSDDAGATLRFLDLYRRMVGGDLVVKTSLGDAVQSGTVAISSFSVRNEPALRSIAANTTQSGSEDRTGAITERLEADIVEFAKLNAEFRRSASRVEYKDVVIWGSQVGFTLAGYVDYGRDRTEILGTFVPAYGLNNAFSQVPIVGLLLGGGNRNEGLFAIDFKVSGQASAPTLTVNPLTAVAPGILRKLFSWMLPEEEATGATAPPPERKERALRRPRAEPEPAD</sequence>
<dbReference type="AlphaFoldDB" id="A0A849I6D3"/>
<proteinExistence type="predicted"/>
<keyword evidence="4" id="KW-1185">Reference proteome</keyword>
<feature type="transmembrane region" description="Helical" evidence="2">
    <location>
        <begin position="26"/>
        <end position="45"/>
    </location>
</feature>
<dbReference type="RefSeq" id="WP_171217489.1">
    <property type="nucleotide sequence ID" value="NZ_JABEPP010000002.1"/>
</dbReference>
<feature type="compositionally biased region" description="Basic and acidic residues" evidence="1">
    <location>
        <begin position="168"/>
        <end position="177"/>
    </location>
</feature>
<dbReference type="Proteomes" id="UP000564885">
    <property type="component" value="Unassembled WGS sequence"/>
</dbReference>
<dbReference type="EMBL" id="JABEPP010000002">
    <property type="protein sequence ID" value="NNM71969.1"/>
    <property type="molecule type" value="Genomic_DNA"/>
</dbReference>
<protein>
    <recommendedName>
        <fullName evidence="5">DUF3971 domain-containing protein</fullName>
    </recommendedName>
</protein>
<accession>A0A849I6D3</accession>
<keyword evidence="2" id="KW-1133">Transmembrane helix</keyword>
<evidence type="ECO:0008006" key="5">
    <source>
        <dbReference type="Google" id="ProtNLM"/>
    </source>
</evidence>
<evidence type="ECO:0000256" key="1">
    <source>
        <dbReference type="SAM" id="MobiDB-lite"/>
    </source>
</evidence>
<keyword evidence="2" id="KW-0812">Transmembrane</keyword>
<feature type="region of interest" description="Disordered" evidence="1">
    <location>
        <begin position="1133"/>
        <end position="1161"/>
    </location>
</feature>
<keyword evidence="2" id="KW-0472">Membrane</keyword>